<evidence type="ECO:0000313" key="3">
    <source>
        <dbReference type="Proteomes" id="UP001311232"/>
    </source>
</evidence>
<comment type="caution">
    <text evidence="2">The sequence shown here is derived from an EMBL/GenBank/DDBJ whole genome shotgun (WGS) entry which is preliminary data.</text>
</comment>
<sequence>MDTVFPRLDAGHQGPTLEPGLEVGHVGERLVAGLSPMEPGRAQLEEETWVSLSMDSPPVGGAKGVRSNREPLFSAVWGSKTTENGRWSLRASRRKNNRTNPSDLFVLEAFNQDCGMFKTMLALPFEAWAEKMEKSRVPGEPSSRHSAEEPGSCSDEPTGPAGSCDARADPFMDLETLDPGTYVMRHGKIRNKSAEHKRRK</sequence>
<feature type="region of interest" description="Disordered" evidence="1">
    <location>
        <begin position="134"/>
        <end position="200"/>
    </location>
</feature>
<protein>
    <submittedName>
        <fullName evidence="2">Uncharacterized protein</fullName>
    </submittedName>
</protein>
<feature type="compositionally biased region" description="Basic residues" evidence="1">
    <location>
        <begin position="185"/>
        <end position="200"/>
    </location>
</feature>
<accession>A0AAV9QNN0</accession>
<evidence type="ECO:0000313" key="2">
    <source>
        <dbReference type="EMBL" id="KAK5599081.1"/>
    </source>
</evidence>
<reference evidence="2 3" key="1">
    <citation type="submission" date="2021-06" db="EMBL/GenBank/DDBJ databases">
        <authorList>
            <person name="Palmer J.M."/>
        </authorList>
    </citation>
    <scope>NUCLEOTIDE SEQUENCE [LARGE SCALE GENOMIC DNA]</scope>
    <source>
        <strain evidence="2 3">MEX-2019</strain>
        <tissue evidence="2">Muscle</tissue>
    </source>
</reference>
<keyword evidence="3" id="KW-1185">Reference proteome</keyword>
<evidence type="ECO:0000256" key="1">
    <source>
        <dbReference type="SAM" id="MobiDB-lite"/>
    </source>
</evidence>
<dbReference type="EMBL" id="JAHHUM010002967">
    <property type="protein sequence ID" value="KAK5599081.1"/>
    <property type="molecule type" value="Genomic_DNA"/>
</dbReference>
<name>A0AAV9QNN0_9TELE</name>
<gene>
    <name evidence="2" type="ORF">CRENBAI_026209</name>
</gene>
<proteinExistence type="predicted"/>
<dbReference type="AlphaFoldDB" id="A0AAV9QNN0"/>
<organism evidence="2 3">
    <name type="scientific">Crenichthys baileyi</name>
    <name type="common">White River springfish</name>
    <dbReference type="NCBI Taxonomy" id="28760"/>
    <lineage>
        <taxon>Eukaryota</taxon>
        <taxon>Metazoa</taxon>
        <taxon>Chordata</taxon>
        <taxon>Craniata</taxon>
        <taxon>Vertebrata</taxon>
        <taxon>Euteleostomi</taxon>
        <taxon>Actinopterygii</taxon>
        <taxon>Neopterygii</taxon>
        <taxon>Teleostei</taxon>
        <taxon>Neoteleostei</taxon>
        <taxon>Acanthomorphata</taxon>
        <taxon>Ovalentaria</taxon>
        <taxon>Atherinomorphae</taxon>
        <taxon>Cyprinodontiformes</taxon>
        <taxon>Goodeidae</taxon>
        <taxon>Crenichthys</taxon>
    </lineage>
</organism>
<dbReference type="Proteomes" id="UP001311232">
    <property type="component" value="Unassembled WGS sequence"/>
</dbReference>
<feature type="compositionally biased region" description="Basic and acidic residues" evidence="1">
    <location>
        <begin position="134"/>
        <end position="148"/>
    </location>
</feature>
<feature type="region of interest" description="Disordered" evidence="1">
    <location>
        <begin position="1"/>
        <end position="20"/>
    </location>
</feature>